<reference evidence="3" key="1">
    <citation type="submission" date="2016-10" db="EMBL/GenBank/DDBJ databases">
        <authorList>
            <person name="Varghese N."/>
            <person name="Submissions S."/>
        </authorList>
    </citation>
    <scope>NUCLEOTIDE SEQUENCE [LARGE SCALE GENOMIC DNA]</scope>
    <source>
        <strain evidence="3">CGMCC 1.6474</strain>
    </source>
</reference>
<feature type="chain" id="PRO_5011635970" evidence="1">
    <location>
        <begin position="28"/>
        <end position="311"/>
    </location>
</feature>
<accession>A0A1I4M330</accession>
<dbReference type="EMBL" id="FOSV01000034">
    <property type="protein sequence ID" value="SFL97788.1"/>
    <property type="molecule type" value="Genomic_DNA"/>
</dbReference>
<gene>
    <name evidence="2" type="ORF">SAMN04488125_13418</name>
</gene>
<sequence length="311" mass="32772">MMLKKFATAAGAFAAVTLSATVSYAQATTIPGEQVGLAVGAPLPEGIYAIDTFIYRRNDTRFSTDTAINVPVLVWSTGYKIFGANIQPLLAQPTVFGFPNNPPGVPNRDFSVNVGTLVGSIFAWDLGGGFGVSYLAAVHLNDLNAGRALPQFSSNTYRQGFAASYTADGWNLTANLTHNFYDSPGRFEGAIGQAIGPLYLADALLLDLTATKKFGKFEIGAVAYGVTDLPLGGADFARASAQGYARAGRFAVGGLVGYDFGPFTAQLMVARDVAVRTNGTESTDGFIRLIAPLYTPPKAAAVEPVALVRKY</sequence>
<proteinExistence type="predicted"/>
<dbReference type="STRING" id="414703.SAMN04488125_13418"/>
<dbReference type="AlphaFoldDB" id="A0A1I4M330"/>
<feature type="signal peptide" evidence="1">
    <location>
        <begin position="1"/>
        <end position="27"/>
    </location>
</feature>
<protein>
    <submittedName>
        <fullName evidence="2">Putative MetA-pathway of phenol degradation</fullName>
    </submittedName>
</protein>
<name>A0A1I4M330_9HYPH</name>
<evidence type="ECO:0000313" key="2">
    <source>
        <dbReference type="EMBL" id="SFL97788.1"/>
    </source>
</evidence>
<evidence type="ECO:0000256" key="1">
    <source>
        <dbReference type="SAM" id="SignalP"/>
    </source>
</evidence>
<dbReference type="Proteomes" id="UP000198804">
    <property type="component" value="Unassembled WGS sequence"/>
</dbReference>
<organism evidence="2 3">
    <name type="scientific">Methylorubrum salsuginis</name>
    <dbReference type="NCBI Taxonomy" id="414703"/>
    <lineage>
        <taxon>Bacteria</taxon>
        <taxon>Pseudomonadati</taxon>
        <taxon>Pseudomonadota</taxon>
        <taxon>Alphaproteobacteria</taxon>
        <taxon>Hyphomicrobiales</taxon>
        <taxon>Methylobacteriaceae</taxon>
        <taxon>Methylorubrum</taxon>
    </lineage>
</organism>
<keyword evidence="3" id="KW-1185">Reference proteome</keyword>
<evidence type="ECO:0000313" key="3">
    <source>
        <dbReference type="Proteomes" id="UP000198804"/>
    </source>
</evidence>
<keyword evidence="1" id="KW-0732">Signal</keyword>